<reference evidence="3" key="1">
    <citation type="submission" date="2016-06" db="EMBL/GenBank/DDBJ databases">
        <authorList>
            <person name="Varghese N."/>
        </authorList>
    </citation>
    <scope>NUCLEOTIDE SEQUENCE [LARGE SCALE GENOMIC DNA]</scope>
    <source>
        <strain evidence="3">DSM 45344</strain>
    </source>
</reference>
<feature type="transmembrane region" description="Helical" evidence="1">
    <location>
        <begin position="115"/>
        <end position="144"/>
    </location>
</feature>
<evidence type="ECO:0000313" key="3">
    <source>
        <dbReference type="Proteomes" id="UP000199393"/>
    </source>
</evidence>
<dbReference type="STRING" id="307121.GA0070620_0384"/>
<keyword evidence="3" id="KW-1185">Reference proteome</keyword>
<dbReference type="RefSeq" id="WP_091587940.1">
    <property type="nucleotide sequence ID" value="NZ_JBHRWG010000002.1"/>
</dbReference>
<sequence>MTGYLRARRVPLALAASVGAAALIWVLWLVFSDDRDAVALLVVLTVVLMVAVLSTTLAAPDEDLERTAALRWPWRRALHLLAALALVLVVLLATLPTGARFGPAALVLRDTAGLLGLSALCATVAGATRAWFLPLGWTVVAAMFPQSSSWGTLLTWQGQPHTSRRAAVVAAVLAVTGLLTYALRGPARRE</sequence>
<keyword evidence="1" id="KW-0812">Transmembrane</keyword>
<proteinExistence type="predicted"/>
<evidence type="ECO:0000256" key="1">
    <source>
        <dbReference type="SAM" id="Phobius"/>
    </source>
</evidence>
<accession>A0A1C3MX58</accession>
<dbReference type="PATRIC" id="fig|307121.4.peg.392"/>
<feature type="transmembrane region" description="Helical" evidence="1">
    <location>
        <begin position="37"/>
        <end position="57"/>
    </location>
</feature>
<keyword evidence="1" id="KW-0472">Membrane</keyword>
<dbReference type="OrthoDB" id="3297019at2"/>
<name>A0A1C3MX58_9ACTN</name>
<dbReference type="EMBL" id="LT598496">
    <property type="protein sequence ID" value="SBV24919.1"/>
    <property type="molecule type" value="Genomic_DNA"/>
</dbReference>
<protein>
    <submittedName>
        <fullName evidence="2">Uncharacterized protein</fullName>
    </submittedName>
</protein>
<evidence type="ECO:0000313" key="2">
    <source>
        <dbReference type="EMBL" id="SBV24919.1"/>
    </source>
</evidence>
<dbReference type="AlphaFoldDB" id="A0A1C3MX58"/>
<feature type="transmembrane region" description="Helical" evidence="1">
    <location>
        <begin position="12"/>
        <end position="31"/>
    </location>
</feature>
<gene>
    <name evidence="2" type="ORF">GA0070620_0384</name>
</gene>
<keyword evidence="1" id="KW-1133">Transmembrane helix</keyword>
<dbReference type="Proteomes" id="UP000199393">
    <property type="component" value="Chromosome I"/>
</dbReference>
<feature type="transmembrane region" description="Helical" evidence="1">
    <location>
        <begin position="77"/>
        <end position="95"/>
    </location>
</feature>
<feature type="transmembrane region" description="Helical" evidence="1">
    <location>
        <begin position="165"/>
        <end position="183"/>
    </location>
</feature>
<organism evidence="2 3">
    <name type="scientific">Micromonospora krabiensis</name>
    <dbReference type="NCBI Taxonomy" id="307121"/>
    <lineage>
        <taxon>Bacteria</taxon>
        <taxon>Bacillati</taxon>
        <taxon>Actinomycetota</taxon>
        <taxon>Actinomycetes</taxon>
        <taxon>Micromonosporales</taxon>
        <taxon>Micromonosporaceae</taxon>
        <taxon>Micromonospora</taxon>
    </lineage>
</organism>